<protein>
    <submittedName>
        <fullName evidence="2">Glycosyl transferase</fullName>
        <ecNumber evidence="2">2.4.1.-</ecNumber>
    </submittedName>
</protein>
<gene>
    <name evidence="2" type="ORF">OA50_05285</name>
</gene>
<dbReference type="PATRIC" id="fig|1515334.3.peg.5296"/>
<name>A0A0B3S0P9_9RHOB</name>
<dbReference type="RefSeq" id="WP_043146531.1">
    <property type="nucleotide sequence ID" value="NZ_JSUQ01000030.1"/>
</dbReference>
<keyword evidence="2" id="KW-0808">Transferase</keyword>
<evidence type="ECO:0000313" key="3">
    <source>
        <dbReference type="Proteomes" id="UP000030960"/>
    </source>
</evidence>
<proteinExistence type="predicted"/>
<feature type="domain" description="Spore protein YkvP/CgeB glycosyl transferase-like" evidence="1">
    <location>
        <begin position="183"/>
        <end position="284"/>
    </location>
</feature>
<dbReference type="EMBL" id="JSUQ01000030">
    <property type="protein sequence ID" value="KHQ50166.1"/>
    <property type="molecule type" value="Genomic_DNA"/>
</dbReference>
<dbReference type="InterPro" id="IPR055259">
    <property type="entry name" value="YkvP/CgeB_Glyco_trans-like"/>
</dbReference>
<dbReference type="GO" id="GO:0016757">
    <property type="term" value="F:glycosyltransferase activity"/>
    <property type="evidence" value="ECO:0007669"/>
    <property type="project" value="UniProtKB-KW"/>
</dbReference>
<evidence type="ECO:0000313" key="2">
    <source>
        <dbReference type="EMBL" id="KHQ50166.1"/>
    </source>
</evidence>
<dbReference type="Gene3D" id="3.40.50.2000">
    <property type="entry name" value="Glycogen Phosphorylase B"/>
    <property type="match status" value="1"/>
</dbReference>
<accession>A0A0B3S0P9</accession>
<dbReference type="AlphaFoldDB" id="A0A0B3S0P9"/>
<keyword evidence="2" id="KW-0328">Glycosyltransferase</keyword>
<dbReference type="Pfam" id="PF13524">
    <property type="entry name" value="Glyco_trans_1_2"/>
    <property type="match status" value="1"/>
</dbReference>
<evidence type="ECO:0000259" key="1">
    <source>
        <dbReference type="Pfam" id="PF13524"/>
    </source>
</evidence>
<dbReference type="Proteomes" id="UP000030960">
    <property type="component" value="Unassembled WGS sequence"/>
</dbReference>
<reference evidence="2 3" key="1">
    <citation type="submission" date="2014-10" db="EMBL/GenBank/DDBJ databases">
        <title>Genome sequence of Ponticoccus sp. strain UMTAT08 isolated from clonal culture of toxic dinoflagellate Alexandrium tamiyavanichii.</title>
        <authorList>
            <person name="Gan H.Y."/>
            <person name="Muhd D.-D."/>
            <person name="Mohd Noor M.E."/>
            <person name="Yeong Y.S."/>
            <person name="Usup G."/>
        </authorList>
    </citation>
    <scope>NUCLEOTIDE SEQUENCE [LARGE SCALE GENOMIC DNA]</scope>
    <source>
        <strain evidence="2 3">UMTAT08</strain>
    </source>
</reference>
<dbReference type="EC" id="2.4.1.-" evidence="2"/>
<comment type="caution">
    <text evidence="2">The sequence shown here is derived from an EMBL/GenBank/DDBJ whole genome shotgun (WGS) entry which is preliminary data.</text>
</comment>
<organism evidence="2 3">
    <name type="scientific">Mameliella alba</name>
    <dbReference type="NCBI Taxonomy" id="561184"/>
    <lineage>
        <taxon>Bacteria</taxon>
        <taxon>Pseudomonadati</taxon>
        <taxon>Pseudomonadota</taxon>
        <taxon>Alphaproteobacteria</taxon>
        <taxon>Rhodobacterales</taxon>
        <taxon>Roseobacteraceae</taxon>
        <taxon>Mameliella</taxon>
    </lineage>
</organism>
<sequence>MTPLDGPEARPHPALRIAIGRITQSHTTALYFERAAQAAGHEVTIIHTPDVVPAQGSCDLFLVVDPWFHGLRDLPRMDCPTAAVMIDVHRDTDTRAQFAQFFDHVFVVQRDFVERISVDHDSVHWLPLAGDPELHFIPDQERDLEVGFVGKLGAPGSARHRVLSQVLARFRTNDFENSQTLVMGPVYSRSRVVINKSIDGDVNMRVFEALAAGALLVTDRIGNGLDELLTEGVHYVGYDTAEEAVAQIERYLADEDARARIAQAGQAWMWAHHSYDARLARILEVVQAAGDARPAPARQDSPAQLRRRRARWARRRGTGAAAAARLVAEGLSPVAYGDLAIGLARELRRRWHQFRHRAAGRQA</sequence>
<dbReference type="SUPFAM" id="SSF53756">
    <property type="entry name" value="UDP-Glycosyltransferase/glycogen phosphorylase"/>
    <property type="match status" value="1"/>
</dbReference>
<keyword evidence="3" id="KW-1185">Reference proteome</keyword>